<dbReference type="AlphaFoldDB" id="A0A7R9BIT0"/>
<organism evidence="1">
    <name type="scientific">Notodromas monacha</name>
    <dbReference type="NCBI Taxonomy" id="399045"/>
    <lineage>
        <taxon>Eukaryota</taxon>
        <taxon>Metazoa</taxon>
        <taxon>Ecdysozoa</taxon>
        <taxon>Arthropoda</taxon>
        <taxon>Crustacea</taxon>
        <taxon>Oligostraca</taxon>
        <taxon>Ostracoda</taxon>
        <taxon>Podocopa</taxon>
        <taxon>Podocopida</taxon>
        <taxon>Cypridocopina</taxon>
        <taxon>Cypridoidea</taxon>
        <taxon>Cyprididae</taxon>
        <taxon>Notodromas</taxon>
    </lineage>
</organism>
<reference evidence="1" key="1">
    <citation type="submission" date="2020-11" db="EMBL/GenBank/DDBJ databases">
        <authorList>
            <person name="Tran Van P."/>
        </authorList>
    </citation>
    <scope>NUCLEOTIDE SEQUENCE</scope>
</reference>
<dbReference type="EMBL" id="OA882419">
    <property type="protein sequence ID" value="CAD7275250.1"/>
    <property type="molecule type" value="Genomic_DNA"/>
</dbReference>
<evidence type="ECO:0000313" key="2">
    <source>
        <dbReference type="Proteomes" id="UP000678499"/>
    </source>
</evidence>
<dbReference type="Proteomes" id="UP000678499">
    <property type="component" value="Unassembled WGS sequence"/>
</dbReference>
<name>A0A7R9BIT0_9CRUS</name>
<gene>
    <name evidence="1" type="ORF">NMOB1V02_LOCUS3049</name>
</gene>
<proteinExistence type="predicted"/>
<protein>
    <submittedName>
        <fullName evidence="1">Uncharacterized protein</fullName>
    </submittedName>
</protein>
<evidence type="ECO:0000313" key="1">
    <source>
        <dbReference type="EMBL" id="CAD7275250.1"/>
    </source>
</evidence>
<accession>A0A7R9BIT0</accession>
<dbReference type="EMBL" id="CAJPEX010000382">
    <property type="protein sequence ID" value="CAG0915402.1"/>
    <property type="molecule type" value="Genomic_DNA"/>
</dbReference>
<sequence>MHFAHDRVSNYSLKRASNHLQEVIYIMVDAKRVKLSGREVRDGDMFTNPWYGVAAQIPSSSEANESHDSEVVREHLESIQAKLKPGWTVNVSKEGRFFYCK</sequence>
<dbReference type="OrthoDB" id="7913020at2759"/>
<keyword evidence="2" id="KW-1185">Reference proteome</keyword>